<evidence type="ECO:0000256" key="1">
    <source>
        <dbReference type="SAM" id="MobiDB-lite"/>
    </source>
</evidence>
<dbReference type="Pfam" id="PF08646">
    <property type="entry name" value="Rep_fac-A_C"/>
    <property type="match status" value="1"/>
</dbReference>
<reference evidence="3" key="1">
    <citation type="journal article" date="2012" name="Nature">
        <title>The oyster genome reveals stress adaptation and complexity of shell formation.</title>
        <authorList>
            <person name="Zhang G."/>
            <person name="Fang X."/>
            <person name="Guo X."/>
            <person name="Li L."/>
            <person name="Luo R."/>
            <person name="Xu F."/>
            <person name="Yang P."/>
            <person name="Zhang L."/>
            <person name="Wang X."/>
            <person name="Qi H."/>
            <person name="Xiong Z."/>
            <person name="Que H."/>
            <person name="Xie Y."/>
            <person name="Holland P.W."/>
            <person name="Paps J."/>
            <person name="Zhu Y."/>
            <person name="Wu F."/>
            <person name="Chen Y."/>
            <person name="Wang J."/>
            <person name="Peng C."/>
            <person name="Meng J."/>
            <person name="Yang L."/>
            <person name="Liu J."/>
            <person name="Wen B."/>
            <person name="Zhang N."/>
            <person name="Huang Z."/>
            <person name="Zhu Q."/>
            <person name="Feng Y."/>
            <person name="Mount A."/>
            <person name="Hedgecock D."/>
            <person name="Xu Z."/>
            <person name="Liu Y."/>
            <person name="Domazet-Loso T."/>
            <person name="Du Y."/>
            <person name="Sun X."/>
            <person name="Zhang S."/>
            <person name="Liu B."/>
            <person name="Cheng P."/>
            <person name="Jiang X."/>
            <person name="Li J."/>
            <person name="Fan D."/>
            <person name="Wang W."/>
            <person name="Fu W."/>
            <person name="Wang T."/>
            <person name="Wang B."/>
            <person name="Zhang J."/>
            <person name="Peng Z."/>
            <person name="Li Y."/>
            <person name="Li N."/>
            <person name="Wang J."/>
            <person name="Chen M."/>
            <person name="He Y."/>
            <person name="Tan F."/>
            <person name="Song X."/>
            <person name="Zheng Q."/>
            <person name="Huang R."/>
            <person name="Yang H."/>
            <person name="Du X."/>
            <person name="Chen L."/>
            <person name="Yang M."/>
            <person name="Gaffney P.M."/>
            <person name="Wang S."/>
            <person name="Luo L."/>
            <person name="She Z."/>
            <person name="Ming Y."/>
            <person name="Huang W."/>
            <person name="Zhang S."/>
            <person name="Huang B."/>
            <person name="Zhang Y."/>
            <person name="Qu T."/>
            <person name="Ni P."/>
            <person name="Miao G."/>
            <person name="Wang J."/>
            <person name="Wang Q."/>
            <person name="Steinberg C.E."/>
            <person name="Wang H."/>
            <person name="Li N."/>
            <person name="Qian L."/>
            <person name="Zhang G."/>
            <person name="Li Y."/>
            <person name="Yang H."/>
            <person name="Liu X."/>
            <person name="Wang J."/>
            <person name="Yin Y."/>
            <person name="Wang J."/>
        </authorList>
    </citation>
    <scope>NUCLEOTIDE SEQUENCE [LARGE SCALE GENOMIC DNA]</scope>
    <source>
        <strain evidence="3">05x7-T-G4-1.051#20</strain>
    </source>
</reference>
<organism evidence="3">
    <name type="scientific">Magallana gigas</name>
    <name type="common">Pacific oyster</name>
    <name type="synonym">Crassostrea gigas</name>
    <dbReference type="NCBI Taxonomy" id="29159"/>
    <lineage>
        <taxon>Eukaryota</taxon>
        <taxon>Metazoa</taxon>
        <taxon>Spiralia</taxon>
        <taxon>Lophotrochozoa</taxon>
        <taxon>Mollusca</taxon>
        <taxon>Bivalvia</taxon>
        <taxon>Autobranchia</taxon>
        <taxon>Pteriomorphia</taxon>
        <taxon>Ostreida</taxon>
        <taxon>Ostreoidea</taxon>
        <taxon>Ostreidae</taxon>
        <taxon>Magallana</taxon>
    </lineage>
</organism>
<feature type="region of interest" description="Disordered" evidence="1">
    <location>
        <begin position="288"/>
        <end position="327"/>
    </location>
</feature>
<proteinExistence type="predicted"/>
<feature type="compositionally biased region" description="Polar residues" evidence="1">
    <location>
        <begin position="288"/>
        <end position="303"/>
    </location>
</feature>
<dbReference type="GO" id="GO:1902230">
    <property type="term" value="P:negative regulation of intrinsic apoptotic signaling pathway in response to DNA damage"/>
    <property type="evidence" value="ECO:0007669"/>
    <property type="project" value="InterPro"/>
</dbReference>
<dbReference type="InterPro" id="IPR012340">
    <property type="entry name" value="NA-bd_OB-fold"/>
</dbReference>
<protein>
    <recommendedName>
        <fullName evidence="2">Replication factor A C-terminal domain-containing protein</fullName>
    </recommendedName>
</protein>
<gene>
    <name evidence="3" type="ORF">CGI_10003856</name>
</gene>
<name>K1PY74_MAGGI</name>
<dbReference type="AlphaFoldDB" id="K1PY74"/>
<dbReference type="GO" id="GO:0005634">
    <property type="term" value="C:nucleus"/>
    <property type="evidence" value="ECO:0007669"/>
    <property type="project" value="TreeGrafter"/>
</dbReference>
<accession>K1PY74</accession>
<evidence type="ECO:0000313" key="3">
    <source>
        <dbReference type="EMBL" id="EKC21475.1"/>
    </source>
</evidence>
<feature type="compositionally biased region" description="Polar residues" evidence="1">
    <location>
        <begin position="315"/>
        <end position="325"/>
    </location>
</feature>
<dbReference type="InterPro" id="IPR013955">
    <property type="entry name" value="Rep_factor-A_C"/>
</dbReference>
<dbReference type="InterPro" id="IPR043522">
    <property type="entry name" value="DDIAS"/>
</dbReference>
<dbReference type="EMBL" id="JH818469">
    <property type="protein sequence ID" value="EKC21475.1"/>
    <property type="molecule type" value="Genomic_DNA"/>
</dbReference>
<dbReference type="PANTHER" id="PTHR35537">
    <property type="entry name" value="DNA DAMAGE-INDUCIBLE APOPTOSIS SUPPRESSOR PROTEIN DDIAS"/>
    <property type="match status" value="1"/>
</dbReference>
<feature type="domain" description="Replication factor A C-terminal" evidence="2">
    <location>
        <begin position="14"/>
        <end position="112"/>
    </location>
</feature>
<dbReference type="PANTHER" id="PTHR35537:SF1">
    <property type="entry name" value="DNA DAMAGE-INDUCED APOPTOSIS SUPPRESSOR PROTEIN"/>
    <property type="match status" value="1"/>
</dbReference>
<dbReference type="SUPFAM" id="SSF50249">
    <property type="entry name" value="Nucleic acid-binding proteins"/>
    <property type="match status" value="1"/>
</dbReference>
<sequence length="343" mass="39585">MTDVCSLVLVTALDINDSQFLYPSCDRCYSKLTEDIELRWICFKCDLTYSKEKVTWRFRISLRVSDASAVCNVCVFGATLDQYFGDSAYKFHRNLMKLIKEQNNAEQIVLEAVQEVFVGNSFYLGIKSSVCNRERPLRLIEVVNHNCDYDSLTSTQEIDRVSLVANQIIPVVGKTKTDVSSIIRCKLPNIRNPSYRLLTETRGEQVVFESSSIVWEFIYRRNLDDDTGRGTRGEGKDCRNAFSSKAYFIVHPEWLSENVDPPKSQPLPRKPWPWEQPKYRQNVQRYENGQMTPDTSTPGQNTPLPEFSEPEPGYSYTQPLRNNYESEILERKPAIDLSTGRMY</sequence>
<evidence type="ECO:0000259" key="2">
    <source>
        <dbReference type="Pfam" id="PF08646"/>
    </source>
</evidence>
<dbReference type="Gene3D" id="2.40.50.140">
    <property type="entry name" value="Nucleic acid-binding proteins"/>
    <property type="match status" value="1"/>
</dbReference>
<dbReference type="InParanoid" id="K1PY74"/>
<dbReference type="GO" id="GO:0005737">
    <property type="term" value="C:cytoplasm"/>
    <property type="evidence" value="ECO:0007669"/>
    <property type="project" value="TreeGrafter"/>
</dbReference>
<dbReference type="HOGENOM" id="CLU_809524_0_0_1"/>